<organism evidence="1 2">
    <name type="scientific">Ataeniobius toweri</name>
    <dbReference type="NCBI Taxonomy" id="208326"/>
    <lineage>
        <taxon>Eukaryota</taxon>
        <taxon>Metazoa</taxon>
        <taxon>Chordata</taxon>
        <taxon>Craniata</taxon>
        <taxon>Vertebrata</taxon>
        <taxon>Euteleostomi</taxon>
        <taxon>Actinopterygii</taxon>
        <taxon>Neopterygii</taxon>
        <taxon>Teleostei</taxon>
        <taxon>Neoteleostei</taxon>
        <taxon>Acanthomorphata</taxon>
        <taxon>Ovalentaria</taxon>
        <taxon>Atherinomorphae</taxon>
        <taxon>Cyprinodontiformes</taxon>
        <taxon>Goodeidae</taxon>
        <taxon>Ataeniobius</taxon>
    </lineage>
</organism>
<keyword evidence="2" id="KW-1185">Reference proteome</keyword>
<sequence length="102" mass="11651">MDQHQQKTWHPKSSLPVETLHWTLFNMDSVPLHSFSILWSCDFQTRCKLYFGPLSNSLVFFLLSPALRLSLVQDMICLCISEGVSDCLLDICQLSSPPHDPD</sequence>
<dbReference type="EMBL" id="JAHUTI010043069">
    <property type="protein sequence ID" value="MED6246447.1"/>
    <property type="molecule type" value="Genomic_DNA"/>
</dbReference>
<name>A0ABU7B7A2_9TELE</name>
<proteinExistence type="predicted"/>
<comment type="caution">
    <text evidence="1">The sequence shown here is derived from an EMBL/GenBank/DDBJ whole genome shotgun (WGS) entry which is preliminary data.</text>
</comment>
<protein>
    <submittedName>
        <fullName evidence="1">Uncharacterized protein</fullName>
    </submittedName>
</protein>
<dbReference type="Proteomes" id="UP001345963">
    <property type="component" value="Unassembled WGS sequence"/>
</dbReference>
<evidence type="ECO:0000313" key="1">
    <source>
        <dbReference type="EMBL" id="MED6246447.1"/>
    </source>
</evidence>
<evidence type="ECO:0000313" key="2">
    <source>
        <dbReference type="Proteomes" id="UP001345963"/>
    </source>
</evidence>
<reference evidence="1 2" key="1">
    <citation type="submission" date="2021-07" db="EMBL/GenBank/DDBJ databases">
        <authorList>
            <person name="Palmer J.M."/>
        </authorList>
    </citation>
    <scope>NUCLEOTIDE SEQUENCE [LARGE SCALE GENOMIC DNA]</scope>
    <source>
        <strain evidence="1 2">AT_MEX2019</strain>
        <tissue evidence="1">Muscle</tissue>
    </source>
</reference>
<accession>A0ABU7B7A2</accession>
<gene>
    <name evidence="1" type="ORF">ATANTOWER_018061</name>
</gene>